<dbReference type="OrthoDB" id="9793325at2"/>
<dbReference type="Gene3D" id="3.40.50.720">
    <property type="entry name" value="NAD(P)-binding Rossmann-like Domain"/>
    <property type="match status" value="1"/>
</dbReference>
<dbReference type="PATRIC" id="fig|1179773.3.peg.3595"/>
<feature type="domain" description="Ketoreductase" evidence="4">
    <location>
        <begin position="8"/>
        <end position="189"/>
    </location>
</feature>
<evidence type="ECO:0000313" key="6">
    <source>
        <dbReference type="Proteomes" id="UP000006281"/>
    </source>
</evidence>
<dbReference type="InterPro" id="IPR036291">
    <property type="entry name" value="NAD(P)-bd_dom_sf"/>
</dbReference>
<dbReference type="Proteomes" id="UP000006281">
    <property type="component" value="Chromosome"/>
</dbReference>
<dbReference type="PANTHER" id="PTHR42879:SF6">
    <property type="entry name" value="NADPH-DEPENDENT REDUCTASE BACG"/>
    <property type="match status" value="1"/>
</dbReference>
<dbReference type="FunFam" id="3.40.50.720:FF:000084">
    <property type="entry name" value="Short-chain dehydrogenase reductase"/>
    <property type="match status" value="1"/>
</dbReference>
<dbReference type="InterPro" id="IPR002347">
    <property type="entry name" value="SDR_fam"/>
</dbReference>
<evidence type="ECO:0000313" key="5">
    <source>
        <dbReference type="EMBL" id="CCH30891.1"/>
    </source>
</evidence>
<dbReference type="PRINTS" id="PR00080">
    <property type="entry name" value="SDRFAMILY"/>
</dbReference>
<dbReference type="KEGG" id="sesp:BN6_35950"/>
<dbReference type="AlphaFoldDB" id="K0JXM9"/>
<dbReference type="HOGENOM" id="CLU_010194_1_2_11"/>
<evidence type="ECO:0000259" key="4">
    <source>
        <dbReference type="SMART" id="SM00822"/>
    </source>
</evidence>
<evidence type="ECO:0000256" key="2">
    <source>
        <dbReference type="ARBA" id="ARBA00023002"/>
    </source>
</evidence>
<dbReference type="STRING" id="1179773.BN6_35950"/>
<organism evidence="5 6">
    <name type="scientific">Saccharothrix espanaensis (strain ATCC 51144 / DSM 44229 / JCM 9112 / NBRC 15066 / NRRL 15764)</name>
    <dbReference type="NCBI Taxonomy" id="1179773"/>
    <lineage>
        <taxon>Bacteria</taxon>
        <taxon>Bacillati</taxon>
        <taxon>Actinomycetota</taxon>
        <taxon>Actinomycetes</taxon>
        <taxon>Pseudonocardiales</taxon>
        <taxon>Pseudonocardiaceae</taxon>
        <taxon>Saccharothrix</taxon>
    </lineage>
</organism>
<dbReference type="BioCyc" id="SESP1179773:BN6_RS17420-MONOMER"/>
<dbReference type="InterPro" id="IPR057326">
    <property type="entry name" value="KR_dom"/>
</dbReference>
<reference evidence="5 6" key="1">
    <citation type="journal article" date="2012" name="BMC Genomics">
        <title>Complete genome sequence of Saccharothrix espanaensis DSM 44229T and comparison to the other completely sequenced Pseudonocardiaceae.</title>
        <authorList>
            <person name="Strobel T."/>
            <person name="Al-Dilaimi A."/>
            <person name="Blom J."/>
            <person name="Gessner A."/>
            <person name="Kalinowski J."/>
            <person name="Luzhetska M."/>
            <person name="Puhler A."/>
            <person name="Szczepanowski R."/>
            <person name="Bechthold A."/>
            <person name="Ruckert C."/>
        </authorList>
    </citation>
    <scope>NUCLEOTIDE SEQUENCE [LARGE SCALE GENOMIC DNA]</scope>
    <source>
        <strain evidence="6">ATCC 51144 / DSM 44229 / JCM 9112 / NBRC 15066 / NRRL 15764</strain>
    </source>
</reference>
<dbReference type="PRINTS" id="PR00081">
    <property type="entry name" value="GDHRDH"/>
</dbReference>
<gene>
    <name evidence="5" type="ordered locus">BN6_35950</name>
</gene>
<dbReference type="PANTHER" id="PTHR42879">
    <property type="entry name" value="3-OXOACYL-(ACYL-CARRIER-PROTEIN) REDUCTASE"/>
    <property type="match status" value="1"/>
</dbReference>
<protein>
    <submittedName>
        <fullName evidence="5">Short-chain dehydrogenase/reductase</fullName>
    </submittedName>
</protein>
<accession>K0JXM9</accession>
<proteinExistence type="inferred from homology"/>
<keyword evidence="6" id="KW-1185">Reference proteome</keyword>
<evidence type="ECO:0000256" key="1">
    <source>
        <dbReference type="ARBA" id="ARBA00006484"/>
    </source>
</evidence>
<dbReference type="GO" id="GO:0016491">
    <property type="term" value="F:oxidoreductase activity"/>
    <property type="evidence" value="ECO:0007669"/>
    <property type="project" value="UniProtKB-KW"/>
</dbReference>
<dbReference type="eggNOG" id="COG1028">
    <property type="taxonomic scope" value="Bacteria"/>
</dbReference>
<dbReference type="InterPro" id="IPR050259">
    <property type="entry name" value="SDR"/>
</dbReference>
<dbReference type="SUPFAM" id="SSF51735">
    <property type="entry name" value="NAD(P)-binding Rossmann-fold domains"/>
    <property type="match status" value="1"/>
</dbReference>
<evidence type="ECO:0000256" key="3">
    <source>
        <dbReference type="RuleBase" id="RU000363"/>
    </source>
</evidence>
<comment type="similarity">
    <text evidence="1 3">Belongs to the short-chain dehydrogenases/reductases (SDR) family.</text>
</comment>
<dbReference type="Pfam" id="PF00106">
    <property type="entry name" value="adh_short"/>
    <property type="match status" value="1"/>
</dbReference>
<sequence>MDLHLTGKRALVTGSSSGLGAAIAALLAAEGATVVVHGRDADRTAAVAARIRDAGGTADHVVGPLDSDTAADAVADQAGPVDVLVNNAGYFDLSRDWWSTTPDEWLAIYNTNVVAGVRLIRRLVPAMRERRWGRVVQIGSATAAHPIAQQPHYNATNSARENLTRSLARELRESGVTSNLVAPGGILTERSRERFTAVAAANGVTGTWEEVEPAAVRLLAPNDIGRVARPEEVAGAVAYLASPVADFLTGVTLRFDGHWYHG</sequence>
<dbReference type="SMART" id="SM00822">
    <property type="entry name" value="PKS_KR"/>
    <property type="match status" value="1"/>
</dbReference>
<name>K0JXM9_SACES</name>
<dbReference type="RefSeq" id="WP_015101003.1">
    <property type="nucleotide sequence ID" value="NC_019673.1"/>
</dbReference>
<keyword evidence="2" id="KW-0560">Oxidoreductase</keyword>
<dbReference type="EMBL" id="HE804045">
    <property type="protein sequence ID" value="CCH30891.1"/>
    <property type="molecule type" value="Genomic_DNA"/>
</dbReference>